<comment type="caution">
    <text evidence="4">The sequence shown here is derived from an EMBL/GenBank/DDBJ whole genome shotgun (WGS) entry which is preliminary data.</text>
</comment>
<gene>
    <name evidence="4" type="ORF">cand_008080</name>
</gene>
<dbReference type="Pfam" id="PF00400">
    <property type="entry name" value="WD40"/>
    <property type="match status" value="2"/>
</dbReference>
<dbReference type="RefSeq" id="XP_067067908.1">
    <property type="nucleotide sequence ID" value="XM_067211048.1"/>
</dbReference>
<keyword evidence="1 3" id="KW-0853">WD repeat</keyword>
<feature type="repeat" description="WD" evidence="3">
    <location>
        <begin position="131"/>
        <end position="172"/>
    </location>
</feature>
<accession>A0A1J4MPD4</accession>
<reference evidence="4 5" key="1">
    <citation type="submission" date="2016-10" db="EMBL/GenBank/DDBJ databases">
        <title>Reductive evolution of mitochondrial metabolism and differential evolution of invasion-related proteins in Cryptosporidium.</title>
        <authorList>
            <person name="Liu S."/>
            <person name="Roellig D.M."/>
            <person name="Guo Y."/>
            <person name="Li N."/>
            <person name="Frace M.A."/>
            <person name="Tang K."/>
            <person name="Zhang L."/>
            <person name="Feng Y."/>
            <person name="Xiao L."/>
        </authorList>
    </citation>
    <scope>NUCLEOTIDE SEQUENCE [LARGE SCALE GENOMIC DNA]</scope>
    <source>
        <strain evidence="4">30847</strain>
    </source>
</reference>
<evidence type="ECO:0000256" key="2">
    <source>
        <dbReference type="ARBA" id="ARBA00022737"/>
    </source>
</evidence>
<dbReference type="VEuPathDB" id="CryptoDB:cand_008080"/>
<dbReference type="InterPro" id="IPR036322">
    <property type="entry name" value="WD40_repeat_dom_sf"/>
</dbReference>
<dbReference type="Gene3D" id="2.130.10.10">
    <property type="entry name" value="YVTN repeat-like/Quinoprotein amine dehydrogenase"/>
    <property type="match status" value="1"/>
</dbReference>
<organism evidence="4 5">
    <name type="scientific">Cryptosporidium andersoni</name>
    <dbReference type="NCBI Taxonomy" id="117008"/>
    <lineage>
        <taxon>Eukaryota</taxon>
        <taxon>Sar</taxon>
        <taxon>Alveolata</taxon>
        <taxon>Apicomplexa</taxon>
        <taxon>Conoidasida</taxon>
        <taxon>Coccidia</taxon>
        <taxon>Eucoccidiorida</taxon>
        <taxon>Eimeriorina</taxon>
        <taxon>Cryptosporidiidae</taxon>
        <taxon>Cryptosporidium</taxon>
    </lineage>
</organism>
<dbReference type="AlphaFoldDB" id="A0A1J4MPD4"/>
<feature type="repeat" description="WD" evidence="3">
    <location>
        <begin position="292"/>
        <end position="318"/>
    </location>
</feature>
<dbReference type="OrthoDB" id="10262475at2759"/>
<name>A0A1J4MPD4_9CRYT</name>
<dbReference type="EMBL" id="LRBS01000069">
    <property type="protein sequence ID" value="OII76062.1"/>
    <property type="molecule type" value="Genomic_DNA"/>
</dbReference>
<keyword evidence="5" id="KW-1185">Reference proteome</keyword>
<dbReference type="GeneID" id="92364993"/>
<evidence type="ECO:0000313" key="4">
    <source>
        <dbReference type="EMBL" id="OII76062.1"/>
    </source>
</evidence>
<dbReference type="SMART" id="SM00320">
    <property type="entry name" value="WD40"/>
    <property type="match status" value="2"/>
</dbReference>
<dbReference type="InterPro" id="IPR015943">
    <property type="entry name" value="WD40/YVTN_repeat-like_dom_sf"/>
</dbReference>
<dbReference type="InterPro" id="IPR001680">
    <property type="entry name" value="WD40_rpt"/>
</dbReference>
<evidence type="ECO:0000256" key="3">
    <source>
        <dbReference type="PROSITE-ProRule" id="PRU00221"/>
    </source>
</evidence>
<dbReference type="SUPFAM" id="SSF50978">
    <property type="entry name" value="WD40 repeat-like"/>
    <property type="match status" value="1"/>
</dbReference>
<evidence type="ECO:0000313" key="5">
    <source>
        <dbReference type="Proteomes" id="UP000186804"/>
    </source>
</evidence>
<sequence>MQAFFLRECCTEPISSIDCSESSTEDIHKLLISLTSWDKIFRIFDTNLYNSSSYSKDEVTRAPAHHNYTVNPSATEYIQCKPTGKCLAQYCSENVYLDCRFYNSSKLFAGSLGNTLEYISIDQATINCNIIDKHQAPIRCISILKNKSIIVSGSWDGSIHFNDIRQLNSIESICKHQVAGKVFCMDNSHDEEWILIGDSFKNLNILNIKKLSSNSANKSPMLTIPNYMKYQMRQVKASKYNEYFATSSIEGRVQINTLNNVISQESSNEYSYTFKCHRFKDMNTMNEIIYPINSLCYHPKYTDILATGGSDGNVFIWDTIAKKRLWKSPTIDIIENESSIINNYRESIAHMSFDTIGEFLIVAASDTFDQGTKVQDIKDLTPTKSQVLFYSVNNVKPFKLTNI</sequence>
<protein>
    <submittedName>
        <fullName evidence="4">Uncharacterized protein</fullName>
    </submittedName>
</protein>
<evidence type="ECO:0000256" key="1">
    <source>
        <dbReference type="ARBA" id="ARBA00022574"/>
    </source>
</evidence>
<proteinExistence type="predicted"/>
<dbReference type="Proteomes" id="UP000186804">
    <property type="component" value="Unassembled WGS sequence"/>
</dbReference>
<dbReference type="PROSITE" id="PS50082">
    <property type="entry name" value="WD_REPEATS_2"/>
    <property type="match status" value="2"/>
</dbReference>
<dbReference type="PANTHER" id="PTHR10971">
    <property type="entry name" value="MRNA EXPORT FACTOR AND BUB3"/>
    <property type="match status" value="1"/>
</dbReference>
<keyword evidence="2" id="KW-0677">Repeat</keyword>